<dbReference type="RefSeq" id="YP_009225492.1">
    <property type="nucleotide sequence ID" value="NC_029094.1"/>
</dbReference>
<proteinExistence type="predicted"/>
<dbReference type="KEGG" id="vg:26796553"/>
<sequence length="84" mass="9494">MTKLKQQLVQMYTAKQEELTVVMEEFLGRVAESAAENGIDMRTININTEELLDEGIGYDAFVKILEDNNITFTTSGDYILIDLS</sequence>
<name>A0A0H4IN36_9CAUD</name>
<organism evidence="1 2">
    <name type="scientific">Pseudoalteromonas phage H101</name>
    <dbReference type="NCBI Taxonomy" id="1654919"/>
    <lineage>
        <taxon>Viruses</taxon>
        <taxon>Duplodnaviria</taxon>
        <taxon>Heunggongvirae</taxon>
        <taxon>Uroviricota</taxon>
        <taxon>Caudoviricetes</taxon>
        <taxon>Shandongvirus</taxon>
        <taxon>Shandongvirus H101</taxon>
    </lineage>
</organism>
<reference evidence="1 2" key="1">
    <citation type="submission" date="2015-05" db="EMBL/GenBank/DDBJ databases">
        <authorList>
            <person name="Wang D.B."/>
            <person name="Wang M."/>
        </authorList>
    </citation>
    <scope>NUCLEOTIDE SEQUENCE [LARGE SCALE GENOMIC DNA]</scope>
</reference>
<dbReference type="EMBL" id="KR534323">
    <property type="protein sequence ID" value="AKO60959.1"/>
    <property type="molecule type" value="Genomic_DNA"/>
</dbReference>
<keyword evidence="2" id="KW-1185">Reference proteome</keyword>
<dbReference type="Proteomes" id="UP000202763">
    <property type="component" value="Segment"/>
</dbReference>
<dbReference type="GeneID" id="26796553"/>
<protein>
    <submittedName>
        <fullName evidence="1">Uncharacterized protein</fullName>
    </submittedName>
</protein>
<accession>A0A0H4IN36</accession>
<evidence type="ECO:0000313" key="1">
    <source>
        <dbReference type="EMBL" id="AKO60959.1"/>
    </source>
</evidence>
<evidence type="ECO:0000313" key="2">
    <source>
        <dbReference type="Proteomes" id="UP000202763"/>
    </source>
</evidence>